<dbReference type="SUPFAM" id="SSF52402">
    <property type="entry name" value="Adenine nucleotide alpha hydrolases-like"/>
    <property type="match status" value="2"/>
</dbReference>
<evidence type="ECO:0000313" key="5">
    <source>
        <dbReference type="Proteomes" id="UP001165143"/>
    </source>
</evidence>
<reference evidence="4" key="1">
    <citation type="submission" date="2023-02" db="EMBL/GenBank/DDBJ databases">
        <title>Kitasatospora phosalacinea NBRC 14362.</title>
        <authorList>
            <person name="Ichikawa N."/>
            <person name="Sato H."/>
            <person name="Tonouchi N."/>
        </authorList>
    </citation>
    <scope>NUCLEOTIDE SEQUENCE</scope>
    <source>
        <strain evidence="4">NBRC 14362</strain>
    </source>
</reference>
<proteinExistence type="inferred from homology"/>
<gene>
    <name evidence="4" type="ORF">Kpho01_00820</name>
</gene>
<feature type="domain" description="UspA" evidence="3">
    <location>
        <begin position="61"/>
        <end position="196"/>
    </location>
</feature>
<dbReference type="Pfam" id="PF00582">
    <property type="entry name" value="Usp"/>
    <property type="match status" value="2"/>
</dbReference>
<dbReference type="InterPro" id="IPR006016">
    <property type="entry name" value="UspA"/>
</dbReference>
<feature type="compositionally biased region" description="Basic residues" evidence="2">
    <location>
        <begin position="31"/>
        <end position="40"/>
    </location>
</feature>
<dbReference type="Gene3D" id="3.40.50.620">
    <property type="entry name" value="HUPs"/>
    <property type="match status" value="2"/>
</dbReference>
<protein>
    <recommendedName>
        <fullName evidence="3">UspA domain-containing protein</fullName>
    </recommendedName>
</protein>
<dbReference type="AlphaFoldDB" id="A0A9W6PBH4"/>
<feature type="domain" description="UspA" evidence="3">
    <location>
        <begin position="250"/>
        <end position="384"/>
    </location>
</feature>
<feature type="region of interest" description="Disordered" evidence="2">
    <location>
        <begin position="1"/>
        <end position="47"/>
    </location>
</feature>
<evidence type="ECO:0000256" key="1">
    <source>
        <dbReference type="ARBA" id="ARBA00008791"/>
    </source>
</evidence>
<sequence>MDTGAPDHALPHPAAPGRTVPGMPAAPRGSRSTRRAAGRRPVREGDVTDVTDVTDATDVTMTQKIVSGYDGSPQARAAARWAAAEAERRGAELTLLRVWPWLGTADPEGPGADPAQQAEHEDLEALAADVLAAHPDLTVTTQAAAGDPADLLVAAAAAYDLAVLGSRAPGAVADLLGNSVALSVAARAACPVALVREHPADRDAALAAAPDGELAVAAATAGAPPVTVPAAAPAAAPAVPPGSAPERPEIVVGLAGESSLPAVEFALAEAARSGGRVRAVHGWEMVPLLAAAPGWLPPDPDADHHGERLEADLDQLLAPVRAAHPDVELQVEARLGGATGALVSAAEHADLLVLGRHPHLFGSRLGTVVHAAVQHSTAPVVLVPHD</sequence>
<dbReference type="Proteomes" id="UP001165143">
    <property type="component" value="Unassembled WGS sequence"/>
</dbReference>
<dbReference type="EMBL" id="BSRX01000001">
    <property type="protein sequence ID" value="GLW52071.1"/>
    <property type="molecule type" value="Genomic_DNA"/>
</dbReference>
<dbReference type="InterPro" id="IPR014729">
    <property type="entry name" value="Rossmann-like_a/b/a_fold"/>
</dbReference>
<dbReference type="PANTHER" id="PTHR46268">
    <property type="entry name" value="STRESS RESPONSE PROTEIN NHAX"/>
    <property type="match status" value="1"/>
</dbReference>
<organism evidence="4 5">
    <name type="scientific">Kitasatospora phosalacinea</name>
    <dbReference type="NCBI Taxonomy" id="2065"/>
    <lineage>
        <taxon>Bacteria</taxon>
        <taxon>Bacillati</taxon>
        <taxon>Actinomycetota</taxon>
        <taxon>Actinomycetes</taxon>
        <taxon>Kitasatosporales</taxon>
        <taxon>Streptomycetaceae</taxon>
        <taxon>Kitasatospora</taxon>
    </lineage>
</organism>
<name>A0A9W6PBH4_9ACTN</name>
<dbReference type="PRINTS" id="PR01438">
    <property type="entry name" value="UNVRSLSTRESS"/>
</dbReference>
<evidence type="ECO:0000259" key="3">
    <source>
        <dbReference type="Pfam" id="PF00582"/>
    </source>
</evidence>
<accession>A0A9W6PBH4</accession>
<comment type="similarity">
    <text evidence="1">Belongs to the universal stress protein A family.</text>
</comment>
<dbReference type="InterPro" id="IPR006015">
    <property type="entry name" value="Universal_stress_UspA"/>
</dbReference>
<feature type="compositionally biased region" description="Low complexity" evidence="2">
    <location>
        <begin position="1"/>
        <end position="16"/>
    </location>
</feature>
<dbReference type="PANTHER" id="PTHR46268:SF6">
    <property type="entry name" value="UNIVERSAL STRESS PROTEIN UP12"/>
    <property type="match status" value="1"/>
</dbReference>
<comment type="caution">
    <text evidence="4">The sequence shown here is derived from an EMBL/GenBank/DDBJ whole genome shotgun (WGS) entry which is preliminary data.</text>
</comment>
<evidence type="ECO:0000313" key="4">
    <source>
        <dbReference type="EMBL" id="GLW52071.1"/>
    </source>
</evidence>
<evidence type="ECO:0000256" key="2">
    <source>
        <dbReference type="SAM" id="MobiDB-lite"/>
    </source>
</evidence>